<sequence length="327" mass="35275">MDNKVRHEVGSHSRGRRCPVSRPLLVIPHHCSWAVELISSAVCFSEDATTTTTLVMAGNKRVAAAGDCGGGRDDDGGLPGHGVAALPRMRLEEDLGDDELAVALLLVGAEVVLVHHPVGLLGLALLAVVCVEHQDLLVPAGPAVGQHRPGLARLVPPRLAAVVAAVHLPPLPRPRRVRPGRPVEEVPNKPVLAHTGEPLRVRVADAVLAVDGGDELVDEGVELPRVRPRLPLQVLQQLLVRRVELHAGRQPRQVLDRRALLILRAVAARRAHLDQDGERRRRRLAHGGCGRRQAALHGGAHVVEAIAPRHNNELIEPPNFSCFLVDR</sequence>
<evidence type="ECO:0000313" key="1">
    <source>
        <dbReference type="EMBL" id="ACN31420.1"/>
    </source>
</evidence>
<reference evidence="1" key="2">
    <citation type="submission" date="2012-06" db="EMBL/GenBank/DDBJ databases">
        <authorList>
            <person name="Yu Y."/>
            <person name="Currie J."/>
            <person name="Lomeli R."/>
            <person name="Angelova A."/>
            <person name="Collura K."/>
            <person name="Wissotski M."/>
            <person name="Campos D."/>
            <person name="Kudrna D."/>
            <person name="Golser W."/>
            <person name="Ashely E."/>
            <person name="Descour A."/>
            <person name="Fernandes J."/>
            <person name="Soderlund C."/>
            <person name="Walbot V."/>
        </authorList>
    </citation>
    <scope>NUCLEOTIDE SEQUENCE</scope>
    <source>
        <strain evidence="1">B73</strain>
    </source>
</reference>
<organism evidence="1">
    <name type="scientific">Zea mays</name>
    <name type="common">Maize</name>
    <dbReference type="NCBI Taxonomy" id="4577"/>
    <lineage>
        <taxon>Eukaryota</taxon>
        <taxon>Viridiplantae</taxon>
        <taxon>Streptophyta</taxon>
        <taxon>Embryophyta</taxon>
        <taxon>Tracheophyta</taxon>
        <taxon>Spermatophyta</taxon>
        <taxon>Magnoliopsida</taxon>
        <taxon>Liliopsida</taxon>
        <taxon>Poales</taxon>
        <taxon>Poaceae</taxon>
        <taxon>PACMAD clade</taxon>
        <taxon>Panicoideae</taxon>
        <taxon>Andropogonodae</taxon>
        <taxon>Andropogoneae</taxon>
        <taxon>Tripsacinae</taxon>
        <taxon>Zea</taxon>
    </lineage>
</organism>
<dbReference type="EMBL" id="BT065544">
    <property type="protein sequence ID" value="ACN31420.1"/>
    <property type="molecule type" value="mRNA"/>
</dbReference>
<protein>
    <submittedName>
        <fullName evidence="1">Uncharacterized protein</fullName>
    </submittedName>
</protein>
<dbReference type="AlphaFoldDB" id="C0PB75"/>
<accession>C0PB75</accession>
<proteinExistence type="evidence at transcript level"/>
<reference evidence="1" key="1">
    <citation type="journal article" date="2009" name="PLoS Genet.">
        <title>Sequencing, mapping, and analysis of 27,455 maize full-length cDNAs.</title>
        <authorList>
            <person name="Soderlund C."/>
            <person name="Descour A."/>
            <person name="Kudrna D."/>
            <person name="Bomhoff M."/>
            <person name="Boyd L."/>
            <person name="Currie J."/>
            <person name="Angelova A."/>
            <person name="Collura K."/>
            <person name="Wissotski M."/>
            <person name="Ashley E."/>
            <person name="Morrow D."/>
            <person name="Fernandes J."/>
            <person name="Walbot V."/>
            <person name="Yu Y."/>
        </authorList>
    </citation>
    <scope>NUCLEOTIDE SEQUENCE</scope>
    <source>
        <strain evidence="1">B73</strain>
    </source>
</reference>
<name>C0PB75_MAIZE</name>